<organism evidence="2">
    <name type="scientific">freshwater metagenome</name>
    <dbReference type="NCBI Taxonomy" id="449393"/>
    <lineage>
        <taxon>unclassified sequences</taxon>
        <taxon>metagenomes</taxon>
        <taxon>ecological metagenomes</taxon>
    </lineage>
</organism>
<accession>A0A6J6B6T5</accession>
<dbReference type="AlphaFoldDB" id="A0A6J6B6T5"/>
<protein>
    <submittedName>
        <fullName evidence="2">Unannotated protein</fullName>
    </submittedName>
</protein>
<proteinExistence type="predicted"/>
<feature type="compositionally biased region" description="Basic residues" evidence="1">
    <location>
        <begin position="113"/>
        <end position="128"/>
    </location>
</feature>
<name>A0A6J6B6T5_9ZZZZ</name>
<reference evidence="2" key="1">
    <citation type="submission" date="2020-05" db="EMBL/GenBank/DDBJ databases">
        <authorList>
            <person name="Chiriac C."/>
            <person name="Salcher M."/>
            <person name="Ghai R."/>
            <person name="Kavagutti S V."/>
        </authorList>
    </citation>
    <scope>NUCLEOTIDE SEQUENCE</scope>
</reference>
<sequence length="194" mass="22050">MHHAQPLVDPQSDPGSEFVQISHEPWHHCRYFLLRWGQSLAENLELSQSPHGFQPPQESQHPRSPRPAQESQSPQGFQPPRTPRPAQPPRAARQPQGSQPNSALARNPTVLPQRKHQTSTRRAHHQYRPRSDSLQLPLRPVRLPRNLQDPQLCWPRQQLLHAAVQQSGHGHPAMPRSVGELLSFAPRDLQTCAL</sequence>
<evidence type="ECO:0000256" key="1">
    <source>
        <dbReference type="SAM" id="MobiDB-lite"/>
    </source>
</evidence>
<feature type="compositionally biased region" description="Polar residues" evidence="1">
    <location>
        <begin position="47"/>
        <end position="59"/>
    </location>
</feature>
<evidence type="ECO:0000313" key="2">
    <source>
        <dbReference type="EMBL" id="CAB4534414.1"/>
    </source>
</evidence>
<feature type="region of interest" description="Disordered" evidence="1">
    <location>
        <begin position="47"/>
        <end position="133"/>
    </location>
</feature>
<dbReference type="EMBL" id="CAEZSF010000044">
    <property type="protein sequence ID" value="CAB4534414.1"/>
    <property type="molecule type" value="Genomic_DNA"/>
</dbReference>
<gene>
    <name evidence="2" type="ORF">UFOPK1358_00637</name>
</gene>